<protein>
    <submittedName>
        <fullName evidence="1">Uncharacterized protein</fullName>
    </submittedName>
</protein>
<proteinExistence type="predicted"/>
<dbReference type="EMBL" id="JAHHHD010000073">
    <property type="protein sequence ID" value="MBW4662406.1"/>
    <property type="molecule type" value="Genomic_DNA"/>
</dbReference>
<organism evidence="1 2">
    <name type="scientific">Drouetiella hepatica Uher 2000/2452</name>
    <dbReference type="NCBI Taxonomy" id="904376"/>
    <lineage>
        <taxon>Bacteria</taxon>
        <taxon>Bacillati</taxon>
        <taxon>Cyanobacteriota</taxon>
        <taxon>Cyanophyceae</taxon>
        <taxon>Oculatellales</taxon>
        <taxon>Oculatellaceae</taxon>
        <taxon>Drouetiella</taxon>
    </lineage>
</organism>
<reference evidence="1" key="2">
    <citation type="journal article" date="2022" name="Microbiol. Resour. Announc.">
        <title>Metagenome Sequencing to Explore Phylogenomics of Terrestrial Cyanobacteria.</title>
        <authorList>
            <person name="Ward R.D."/>
            <person name="Stajich J.E."/>
            <person name="Johansen J.R."/>
            <person name="Huntemann M."/>
            <person name="Clum A."/>
            <person name="Foster B."/>
            <person name="Foster B."/>
            <person name="Roux S."/>
            <person name="Palaniappan K."/>
            <person name="Varghese N."/>
            <person name="Mukherjee S."/>
            <person name="Reddy T.B.K."/>
            <person name="Daum C."/>
            <person name="Copeland A."/>
            <person name="Chen I.A."/>
            <person name="Ivanova N.N."/>
            <person name="Kyrpides N.C."/>
            <person name="Shapiro N."/>
            <person name="Eloe-Fadrosh E.A."/>
            <person name="Pietrasiak N."/>
        </authorList>
    </citation>
    <scope>NUCLEOTIDE SEQUENCE</scope>
    <source>
        <strain evidence="1">UHER 2000/2452</strain>
    </source>
</reference>
<evidence type="ECO:0000313" key="2">
    <source>
        <dbReference type="Proteomes" id="UP000757435"/>
    </source>
</evidence>
<sequence length="48" mass="5249">MTEIQRSLNFSHEFANGIRISARPLDSSVIFGKNSVGIACAKSVSPRR</sequence>
<dbReference type="AlphaFoldDB" id="A0A951UPX1"/>
<reference evidence="1" key="1">
    <citation type="submission" date="2021-05" db="EMBL/GenBank/DDBJ databases">
        <authorList>
            <person name="Pietrasiak N."/>
            <person name="Ward R."/>
            <person name="Stajich J.E."/>
            <person name="Kurbessoian T."/>
        </authorList>
    </citation>
    <scope>NUCLEOTIDE SEQUENCE</scope>
    <source>
        <strain evidence="1">UHER 2000/2452</strain>
    </source>
</reference>
<comment type="caution">
    <text evidence="1">The sequence shown here is derived from an EMBL/GenBank/DDBJ whole genome shotgun (WGS) entry which is preliminary data.</text>
</comment>
<accession>A0A951UPX1</accession>
<gene>
    <name evidence="1" type="ORF">KME15_27470</name>
</gene>
<evidence type="ECO:0000313" key="1">
    <source>
        <dbReference type="EMBL" id="MBW4662406.1"/>
    </source>
</evidence>
<dbReference type="Proteomes" id="UP000757435">
    <property type="component" value="Unassembled WGS sequence"/>
</dbReference>
<name>A0A951UPX1_9CYAN</name>